<evidence type="ECO:0000256" key="1">
    <source>
        <dbReference type="ARBA" id="ARBA00022737"/>
    </source>
</evidence>
<dbReference type="Pfam" id="PF00657">
    <property type="entry name" value="Lipase_GDSL"/>
    <property type="match status" value="1"/>
</dbReference>
<name>A0A382G255_9ZZZZ</name>
<accession>A0A382G255</accession>
<dbReference type="InterPro" id="IPR001646">
    <property type="entry name" value="5peptide_repeat"/>
</dbReference>
<dbReference type="InterPro" id="IPR001087">
    <property type="entry name" value="GDSL"/>
</dbReference>
<evidence type="ECO:0008006" key="3">
    <source>
        <dbReference type="Google" id="ProtNLM"/>
    </source>
</evidence>
<dbReference type="PANTHER" id="PTHR47485:SF1">
    <property type="entry name" value="THYLAKOID LUMENAL 17.4 KDA PROTEIN, CHLOROPLASTIC"/>
    <property type="match status" value="1"/>
</dbReference>
<dbReference type="EMBL" id="UINC01052847">
    <property type="protein sequence ID" value="SVB68653.1"/>
    <property type="molecule type" value="Genomic_DNA"/>
</dbReference>
<gene>
    <name evidence="2" type="ORF">METZ01_LOCUS221507</name>
</gene>
<evidence type="ECO:0000313" key="2">
    <source>
        <dbReference type="EMBL" id="SVB68653.1"/>
    </source>
</evidence>
<dbReference type="Pfam" id="PF00805">
    <property type="entry name" value="Pentapeptide"/>
    <property type="match status" value="1"/>
</dbReference>
<feature type="non-terminal residue" evidence="2">
    <location>
        <position position="1"/>
    </location>
</feature>
<dbReference type="SUPFAM" id="SSF141571">
    <property type="entry name" value="Pentapeptide repeat-like"/>
    <property type="match status" value="2"/>
</dbReference>
<feature type="non-terminal residue" evidence="2">
    <location>
        <position position="509"/>
    </location>
</feature>
<dbReference type="AlphaFoldDB" id="A0A382G255"/>
<keyword evidence="1" id="KW-0677">Repeat</keyword>
<dbReference type="Gene3D" id="3.40.50.1110">
    <property type="entry name" value="SGNH hydrolase"/>
    <property type="match status" value="1"/>
</dbReference>
<proteinExistence type="predicted"/>
<dbReference type="SUPFAM" id="SSF52266">
    <property type="entry name" value="SGNH hydrolase"/>
    <property type="match status" value="1"/>
</dbReference>
<protein>
    <recommendedName>
        <fullName evidence="3">SGNH hydrolase-type esterase domain-containing protein</fullName>
    </recommendedName>
</protein>
<dbReference type="PANTHER" id="PTHR47485">
    <property type="entry name" value="THYLAKOID LUMENAL 17.4 KDA PROTEIN, CHLOROPLASTIC"/>
    <property type="match status" value="1"/>
</dbReference>
<sequence length="509" mass="56937">VNSEGLRGQEFSKDKPDNTYRIIAVGGSTTFGSGVTDENTWPRILEKKLQNLSESKNIEVINTGIGGITSFNESKLIKEKLIHYKPDLLIVYDGNNDMGCKMVEHITKDHNDSKEAKIKSCGVYSPDNYEKIYAERWSEICRVGEENGFETVFILQPIPHFDKILTDQEFHNYFLRPEHTSYLNSLESYAQQLGSIEKHCTAAADFRGVFDYYLEPLYWDYIHVGDRGNEILADKVLELISPILHEKGITKQILLQPNIIKPSQDPEVILQLYEANWGKLLPNQKIFVGQNLSGNDFSNSNLENEIFFGSDLTNANFENSVLSGSDFSLANLKNANLKNAVIDGIKLWQTTLDQTDFTNADFRQVNLVNVDLTNAILKNSNLSNKDLTKTFLYKSDLSGADLTHSNLSVVYLGDTVLKDANLTNALLYEADLSLALAKDLSGTVLIGAAITHSNLVGVDFSGKNLSGVNFFSSDLTGQDFRNNITFFDNKFQSTELSNANFEGVDMFSD</sequence>
<dbReference type="Gene3D" id="2.160.20.80">
    <property type="entry name" value="E3 ubiquitin-protein ligase SopA"/>
    <property type="match status" value="2"/>
</dbReference>
<dbReference type="GO" id="GO:0016788">
    <property type="term" value="F:hydrolase activity, acting on ester bonds"/>
    <property type="evidence" value="ECO:0007669"/>
    <property type="project" value="InterPro"/>
</dbReference>
<reference evidence="2" key="1">
    <citation type="submission" date="2018-05" db="EMBL/GenBank/DDBJ databases">
        <authorList>
            <person name="Lanie J.A."/>
            <person name="Ng W.-L."/>
            <person name="Kazmierczak K.M."/>
            <person name="Andrzejewski T.M."/>
            <person name="Davidsen T.M."/>
            <person name="Wayne K.J."/>
            <person name="Tettelin H."/>
            <person name="Glass J.I."/>
            <person name="Rusch D."/>
            <person name="Podicherti R."/>
            <person name="Tsui H.-C.T."/>
            <person name="Winkler M.E."/>
        </authorList>
    </citation>
    <scope>NUCLEOTIDE SEQUENCE</scope>
</reference>
<dbReference type="InterPro" id="IPR036514">
    <property type="entry name" value="SGNH_hydro_sf"/>
</dbReference>
<organism evidence="2">
    <name type="scientific">marine metagenome</name>
    <dbReference type="NCBI Taxonomy" id="408172"/>
    <lineage>
        <taxon>unclassified sequences</taxon>
        <taxon>metagenomes</taxon>
        <taxon>ecological metagenomes</taxon>
    </lineage>
</organism>
<dbReference type="Pfam" id="PF13599">
    <property type="entry name" value="Pentapeptide_4"/>
    <property type="match status" value="1"/>
</dbReference>